<dbReference type="EMBL" id="OC858412">
    <property type="protein sequence ID" value="CAD7626443.1"/>
    <property type="molecule type" value="Genomic_DNA"/>
</dbReference>
<dbReference type="EMBL" id="CAJPIZ010003837">
    <property type="protein sequence ID" value="CAG2106873.1"/>
    <property type="molecule type" value="Genomic_DNA"/>
</dbReference>
<dbReference type="Proteomes" id="UP000759131">
    <property type="component" value="Unassembled WGS sequence"/>
</dbReference>
<evidence type="ECO:0000256" key="1">
    <source>
        <dbReference type="ARBA" id="ARBA00001947"/>
    </source>
</evidence>
<protein>
    <submittedName>
        <fullName evidence="2">Uncharacterized protein</fullName>
    </submittedName>
</protein>
<dbReference type="OrthoDB" id="10253041at2759"/>
<reference evidence="2" key="1">
    <citation type="submission" date="2020-11" db="EMBL/GenBank/DDBJ databases">
        <authorList>
            <person name="Tran Van P."/>
        </authorList>
    </citation>
    <scope>NUCLEOTIDE SEQUENCE</scope>
</reference>
<dbReference type="Gene3D" id="3.40.630.10">
    <property type="entry name" value="Zn peptidases"/>
    <property type="match status" value="1"/>
</dbReference>
<comment type="cofactor">
    <cofactor evidence="1">
        <name>Zn(2+)</name>
        <dbReference type="ChEBI" id="CHEBI:29105"/>
    </cofactor>
</comment>
<accession>A0A7R9KNM3</accession>
<evidence type="ECO:0000313" key="2">
    <source>
        <dbReference type="EMBL" id="CAD7626443.1"/>
    </source>
</evidence>
<gene>
    <name evidence="2" type="ORF">OSB1V03_LOCUS6876</name>
</gene>
<dbReference type="SUPFAM" id="SSF53187">
    <property type="entry name" value="Zn-dependent exopeptidases"/>
    <property type="match status" value="1"/>
</dbReference>
<dbReference type="AlphaFoldDB" id="A0A7R9KNM3"/>
<sequence>MLYTFDRTSVIGSDLNQCWTLSAVKHPELVAVKQTVQQIAQTYGEEVDVYIDLHAHTCLLGACIYGVCRDDVFHMERHALFPKLLSLRADDFYIDNTVYCKETYRTASSTRSYRIIGHILHMDIPPEVMHLLSHSNDGTVTPDDYKLKNPITSESIEPNVAQNE</sequence>
<proteinExistence type="predicted"/>
<name>A0A7R9KNM3_9ACAR</name>
<dbReference type="PANTHER" id="PTHR12756:SF9">
    <property type="entry name" value="CYTOSOLIC CARBOXYPEPTIDASE 6"/>
    <property type="match status" value="1"/>
</dbReference>
<keyword evidence="3" id="KW-1185">Reference proteome</keyword>
<dbReference type="InterPro" id="IPR050821">
    <property type="entry name" value="Cytosolic_carboxypeptidase"/>
</dbReference>
<organism evidence="2">
    <name type="scientific">Medioppia subpectinata</name>
    <dbReference type="NCBI Taxonomy" id="1979941"/>
    <lineage>
        <taxon>Eukaryota</taxon>
        <taxon>Metazoa</taxon>
        <taxon>Ecdysozoa</taxon>
        <taxon>Arthropoda</taxon>
        <taxon>Chelicerata</taxon>
        <taxon>Arachnida</taxon>
        <taxon>Acari</taxon>
        <taxon>Acariformes</taxon>
        <taxon>Sarcoptiformes</taxon>
        <taxon>Oribatida</taxon>
        <taxon>Brachypylina</taxon>
        <taxon>Oppioidea</taxon>
        <taxon>Oppiidae</taxon>
        <taxon>Medioppia</taxon>
    </lineage>
</organism>
<evidence type="ECO:0000313" key="3">
    <source>
        <dbReference type="Proteomes" id="UP000759131"/>
    </source>
</evidence>
<dbReference type="PANTHER" id="PTHR12756">
    <property type="entry name" value="CYTOSOLIC CARBOXYPEPTIDASE"/>
    <property type="match status" value="1"/>
</dbReference>